<protein>
    <submittedName>
        <fullName evidence="5">Siderophore synthetase component</fullName>
    </submittedName>
</protein>
<sequence>MPMKTAKQMAEHATMQSFLNCYLRETNNYEELELATYRQLLTLKGSHAERLIKSSLKHQEIELLLPVRYWSLTGRHLFDFPVYYQAKGSDEPKQADYLTLAALITKELLLENNRYDSEDEFILRVILSCRNIERYIEARFDDADALQEWEMDFIDAEQSLIFGHLLHPTPKSRQGMNEQEQSIYSPELKGRFQLSYFLVHESMIKQDSSLTKKASELIKEEVRNDHSINQSFKNKYCQKDDYILLPAHPFQAKELLKREEVKDWLQKGMLKYLGSQGKYFTATSSVRTVYHEDSDFMYKFSLNLKITNSLRVNKQKELDRGVEVARLLQSDIGKQLNQRFHQFKIIPDPAYITIDSGGQESGFEVVIRENPFKANTKKNAALIGGLCQDHFLRGESRLAAVIRQLAEKEAASTETISMKWFKRYLETTLRPMMWLYLHYGIALEAHQQNAIIQLEDGYPAIFYYRDNQGYYFCESKAAKLREYFPDLNKRSQTICGDDVADERLRYYLFFNHLYGLINAFGTAGLIHEQRLLDMLREELEQIDEFWNHQSKLIHSLLNESELPCKANLLTRFNDMDELSGAMETQSIYVKIKNPLVKRAVVSGEI</sequence>
<keyword evidence="6" id="KW-1185">Reference proteome</keyword>
<accession>A0ABS2PWV1</accession>
<dbReference type="PANTHER" id="PTHR34384:SF5">
    <property type="entry name" value="L-2,3-DIAMINOPROPANOATE--CITRATE LIGASE"/>
    <property type="match status" value="1"/>
</dbReference>
<dbReference type="InterPro" id="IPR037455">
    <property type="entry name" value="LucA/IucC-like"/>
</dbReference>
<feature type="domain" description="Aerobactin siderophore biosynthesis IucA/IucC N-terminal" evidence="3">
    <location>
        <begin position="152"/>
        <end position="388"/>
    </location>
</feature>
<evidence type="ECO:0000256" key="1">
    <source>
        <dbReference type="ARBA" id="ARBA00004924"/>
    </source>
</evidence>
<dbReference type="Gene3D" id="1.10.510.40">
    <property type="match status" value="1"/>
</dbReference>
<dbReference type="EMBL" id="JAFBER010000003">
    <property type="protein sequence ID" value="MBM7644521.1"/>
    <property type="molecule type" value="Genomic_DNA"/>
</dbReference>
<proteinExistence type="inferred from homology"/>
<reference evidence="5 6" key="1">
    <citation type="submission" date="2021-01" db="EMBL/GenBank/DDBJ databases">
        <title>Genomic Encyclopedia of Type Strains, Phase IV (KMG-IV): sequencing the most valuable type-strain genomes for metagenomic binning, comparative biology and taxonomic classification.</title>
        <authorList>
            <person name="Goeker M."/>
        </authorList>
    </citation>
    <scope>NUCLEOTIDE SEQUENCE [LARGE SCALE GENOMIC DNA]</scope>
    <source>
        <strain evidence="5 6">DSM 28236</strain>
    </source>
</reference>
<comment type="pathway">
    <text evidence="1">Siderophore biosynthesis.</text>
</comment>
<dbReference type="Pfam" id="PF04183">
    <property type="entry name" value="IucA_IucC"/>
    <property type="match status" value="1"/>
</dbReference>
<name>A0ABS2PWV1_9BACL</name>
<comment type="similarity">
    <text evidence="2">Belongs to the IucA/IucC family.</text>
</comment>
<evidence type="ECO:0000313" key="5">
    <source>
        <dbReference type="EMBL" id="MBM7644521.1"/>
    </source>
</evidence>
<gene>
    <name evidence="5" type="ORF">JOD45_000714</name>
</gene>
<dbReference type="Proteomes" id="UP000808914">
    <property type="component" value="Unassembled WGS sequence"/>
</dbReference>
<dbReference type="PANTHER" id="PTHR34384">
    <property type="entry name" value="L-2,3-DIAMINOPROPANOATE--CITRATE LIGASE"/>
    <property type="match status" value="1"/>
</dbReference>
<feature type="domain" description="Aerobactin siderophore biosynthesis IucA/IucC-like C-terminal" evidence="4">
    <location>
        <begin position="419"/>
        <end position="579"/>
    </location>
</feature>
<evidence type="ECO:0000256" key="2">
    <source>
        <dbReference type="ARBA" id="ARBA00007832"/>
    </source>
</evidence>
<evidence type="ECO:0000313" key="6">
    <source>
        <dbReference type="Proteomes" id="UP000808914"/>
    </source>
</evidence>
<comment type="caution">
    <text evidence="5">The sequence shown here is derived from an EMBL/GenBank/DDBJ whole genome shotgun (WGS) entry which is preliminary data.</text>
</comment>
<dbReference type="InterPro" id="IPR007310">
    <property type="entry name" value="Aerobactin_biosyn_IucA/IucC_N"/>
</dbReference>
<dbReference type="InterPro" id="IPR022770">
    <property type="entry name" value="IucA/IucC-like_C"/>
</dbReference>
<organism evidence="5 6">
    <name type="scientific">Scopulibacillus daqui</name>
    <dbReference type="NCBI Taxonomy" id="1469162"/>
    <lineage>
        <taxon>Bacteria</taxon>
        <taxon>Bacillati</taxon>
        <taxon>Bacillota</taxon>
        <taxon>Bacilli</taxon>
        <taxon>Bacillales</taxon>
        <taxon>Sporolactobacillaceae</taxon>
        <taxon>Scopulibacillus</taxon>
    </lineage>
</organism>
<dbReference type="Pfam" id="PF06276">
    <property type="entry name" value="FhuF"/>
    <property type="match status" value="1"/>
</dbReference>
<evidence type="ECO:0000259" key="4">
    <source>
        <dbReference type="Pfam" id="PF06276"/>
    </source>
</evidence>
<evidence type="ECO:0000259" key="3">
    <source>
        <dbReference type="Pfam" id="PF04183"/>
    </source>
</evidence>